<evidence type="ECO:0000313" key="1">
    <source>
        <dbReference type="EMBL" id="MST58489.1"/>
    </source>
</evidence>
<dbReference type="RefSeq" id="WP_118546804.1">
    <property type="nucleotide sequence ID" value="NZ_DAWCKG010000095.1"/>
</dbReference>
<reference evidence="1 2" key="1">
    <citation type="submission" date="2019-08" db="EMBL/GenBank/DDBJ databases">
        <title>In-depth cultivation of the pig gut microbiome towards novel bacterial diversity and tailored functional studies.</title>
        <authorList>
            <person name="Wylensek D."/>
            <person name="Hitch T.C.A."/>
            <person name="Clavel T."/>
        </authorList>
    </citation>
    <scope>NUCLEOTIDE SEQUENCE [LARGE SCALE GENOMIC DNA]</scope>
    <source>
        <strain evidence="1 2">WCA3-601-WT-6H</strain>
    </source>
</reference>
<organism evidence="1 2">
    <name type="scientific">Waltera intestinalis</name>
    <dbReference type="NCBI Taxonomy" id="2606635"/>
    <lineage>
        <taxon>Bacteria</taxon>
        <taxon>Bacillati</taxon>
        <taxon>Bacillota</taxon>
        <taxon>Clostridia</taxon>
        <taxon>Lachnospirales</taxon>
        <taxon>Lachnospiraceae</taxon>
        <taxon>Waltera</taxon>
    </lineage>
</organism>
<name>A0A6L5YK20_9FIRM</name>
<comment type="caution">
    <text evidence="1">The sequence shown here is derived from an EMBL/GenBank/DDBJ whole genome shotgun (WGS) entry which is preliminary data.</text>
</comment>
<dbReference type="Proteomes" id="UP000476055">
    <property type="component" value="Unassembled WGS sequence"/>
</dbReference>
<proteinExistence type="predicted"/>
<dbReference type="SUPFAM" id="SSF55594">
    <property type="entry name" value="HPr-like"/>
    <property type="match status" value="1"/>
</dbReference>
<dbReference type="EMBL" id="VUMU01000011">
    <property type="protein sequence ID" value="MST58489.1"/>
    <property type="molecule type" value="Genomic_DNA"/>
</dbReference>
<dbReference type="AlphaFoldDB" id="A0A6L5YK20"/>
<dbReference type="InterPro" id="IPR035895">
    <property type="entry name" value="HPr-like_sf"/>
</dbReference>
<dbReference type="Gene3D" id="3.30.1340.10">
    <property type="entry name" value="HPr-like"/>
    <property type="match status" value="1"/>
</dbReference>
<sequence length="74" mass="8568">MLKTIRLTPEDVKHFVDVASKCDFDIDICYNRYVVDAKSFLGVYGLDFTKPLSVSYDGYNDKFEELLRQYAIAC</sequence>
<protein>
    <submittedName>
        <fullName evidence="1">HPr family phosphocarrier protein</fullName>
    </submittedName>
</protein>
<gene>
    <name evidence="1" type="ORF">FYJ59_09630</name>
</gene>
<keyword evidence="2" id="KW-1185">Reference proteome</keyword>
<accession>A0A6L5YK20</accession>
<evidence type="ECO:0000313" key="2">
    <source>
        <dbReference type="Proteomes" id="UP000476055"/>
    </source>
</evidence>